<proteinExistence type="predicted"/>
<comment type="caution">
    <text evidence="2">The sequence shown here is derived from an EMBL/GenBank/DDBJ whole genome shotgun (WGS) entry which is preliminary data.</text>
</comment>
<evidence type="ECO:0000313" key="2">
    <source>
        <dbReference type="EMBL" id="MFC3211316.1"/>
    </source>
</evidence>
<organism evidence="2 3">
    <name type="scientific">Planomicrobium okeanokoites</name>
    <name type="common">Planococcus okeanokoites</name>
    <name type="synonym">Flavobacterium okeanokoites</name>
    <dbReference type="NCBI Taxonomy" id="244"/>
    <lineage>
        <taxon>Bacteria</taxon>
        <taxon>Bacillati</taxon>
        <taxon>Bacillota</taxon>
        <taxon>Bacilli</taxon>
        <taxon>Bacillales</taxon>
        <taxon>Caryophanaceae</taxon>
        <taxon>Planomicrobium</taxon>
    </lineage>
</organism>
<protein>
    <submittedName>
        <fullName evidence="2">Uncharacterized protein</fullName>
    </submittedName>
</protein>
<keyword evidence="1" id="KW-0812">Transmembrane</keyword>
<dbReference type="RefSeq" id="WP_117312423.1">
    <property type="nucleotide sequence ID" value="NZ_JBHRUJ010000016.1"/>
</dbReference>
<dbReference type="EMBL" id="JBHRUJ010000016">
    <property type="protein sequence ID" value="MFC3211316.1"/>
    <property type="molecule type" value="Genomic_DNA"/>
</dbReference>
<keyword evidence="1" id="KW-1133">Transmembrane helix</keyword>
<dbReference type="Proteomes" id="UP001595625">
    <property type="component" value="Unassembled WGS sequence"/>
</dbReference>
<reference evidence="3" key="1">
    <citation type="journal article" date="2019" name="Int. J. Syst. Evol. Microbiol.">
        <title>The Global Catalogue of Microorganisms (GCM) 10K type strain sequencing project: providing services to taxonomists for standard genome sequencing and annotation.</title>
        <authorList>
            <consortium name="The Broad Institute Genomics Platform"/>
            <consortium name="The Broad Institute Genome Sequencing Center for Infectious Disease"/>
            <person name="Wu L."/>
            <person name="Ma J."/>
        </authorList>
    </citation>
    <scope>NUCLEOTIDE SEQUENCE [LARGE SCALE GENOMIC DNA]</scope>
    <source>
        <strain evidence="3">CCM 320</strain>
    </source>
</reference>
<name>A0ABV7KPG0_PLAOK</name>
<keyword evidence="3" id="KW-1185">Reference proteome</keyword>
<accession>A0ABV7KPG0</accession>
<feature type="transmembrane region" description="Helical" evidence="1">
    <location>
        <begin position="23"/>
        <end position="52"/>
    </location>
</feature>
<sequence length="81" mass="9181">MKQNSEDSQVTKLSASHQESGAVLWNIGFLAFFLNKLFITGCLFIFLSAISFPIPTKEKKKKKGKHSLCFPFILSDFAVYF</sequence>
<evidence type="ECO:0000256" key="1">
    <source>
        <dbReference type="SAM" id="Phobius"/>
    </source>
</evidence>
<evidence type="ECO:0000313" key="3">
    <source>
        <dbReference type="Proteomes" id="UP001595625"/>
    </source>
</evidence>
<keyword evidence="1" id="KW-0472">Membrane</keyword>
<gene>
    <name evidence="2" type="ORF">ACFOEJ_09555</name>
</gene>